<dbReference type="SMART" id="SM00312">
    <property type="entry name" value="PX"/>
    <property type="match status" value="1"/>
</dbReference>
<dbReference type="EMBL" id="CAJZBQ010000051">
    <property type="protein sequence ID" value="CAG9330587.1"/>
    <property type="molecule type" value="Genomic_DNA"/>
</dbReference>
<dbReference type="Proteomes" id="UP001162131">
    <property type="component" value="Unassembled WGS sequence"/>
</dbReference>
<evidence type="ECO:0000259" key="1">
    <source>
        <dbReference type="PROSITE" id="PS50195"/>
    </source>
</evidence>
<gene>
    <name evidence="2" type="ORF">BSTOLATCC_MIC51169</name>
</gene>
<dbReference type="InterPro" id="IPR036871">
    <property type="entry name" value="PX_dom_sf"/>
</dbReference>
<comment type="caution">
    <text evidence="2">The sequence shown here is derived from an EMBL/GenBank/DDBJ whole genome shotgun (WGS) entry which is preliminary data.</text>
</comment>
<dbReference type="CDD" id="cd06093">
    <property type="entry name" value="PX_domain"/>
    <property type="match status" value="1"/>
</dbReference>
<proteinExistence type="predicted"/>
<dbReference type="Gene3D" id="3.30.1520.10">
    <property type="entry name" value="Phox-like domain"/>
    <property type="match status" value="1"/>
</dbReference>
<dbReference type="SUPFAM" id="SSF64268">
    <property type="entry name" value="PX domain"/>
    <property type="match status" value="1"/>
</dbReference>
<dbReference type="PROSITE" id="PS50195">
    <property type="entry name" value="PX"/>
    <property type="match status" value="1"/>
</dbReference>
<protein>
    <recommendedName>
        <fullName evidence="1">PX domain-containing protein</fullName>
    </recommendedName>
</protein>
<organism evidence="2 3">
    <name type="scientific">Blepharisma stoltei</name>
    <dbReference type="NCBI Taxonomy" id="1481888"/>
    <lineage>
        <taxon>Eukaryota</taxon>
        <taxon>Sar</taxon>
        <taxon>Alveolata</taxon>
        <taxon>Ciliophora</taxon>
        <taxon>Postciliodesmatophora</taxon>
        <taxon>Heterotrichea</taxon>
        <taxon>Heterotrichida</taxon>
        <taxon>Blepharismidae</taxon>
        <taxon>Blepharisma</taxon>
    </lineage>
</organism>
<evidence type="ECO:0000313" key="2">
    <source>
        <dbReference type="EMBL" id="CAG9330587.1"/>
    </source>
</evidence>
<feature type="domain" description="PX" evidence="1">
    <location>
        <begin position="1"/>
        <end position="124"/>
    </location>
</feature>
<dbReference type="Pfam" id="PF00787">
    <property type="entry name" value="PX"/>
    <property type="match status" value="1"/>
</dbReference>
<accession>A0AAU9JS30</accession>
<keyword evidence="3" id="KW-1185">Reference proteome</keyword>
<name>A0AAU9JS30_9CILI</name>
<dbReference type="AlphaFoldDB" id="A0AAU9JS30"/>
<dbReference type="InterPro" id="IPR001683">
    <property type="entry name" value="PX_dom"/>
</dbReference>
<sequence length="124" mass="15000">MEFKFLSVREARSKSDKYYLFQFEVSYKDWNNVVEKRYSEFLELHRVMKLIRLSITQPLPHFPGQMLMKTLFHKVTPKDIEERKAGLENYMNELSKGMCAKNSKYFPDFISLPTRLRDEYMQDI</sequence>
<reference evidence="2" key="1">
    <citation type="submission" date="2021-09" db="EMBL/GenBank/DDBJ databases">
        <authorList>
            <consortium name="AG Swart"/>
            <person name="Singh M."/>
            <person name="Singh A."/>
            <person name="Seah K."/>
            <person name="Emmerich C."/>
        </authorList>
    </citation>
    <scope>NUCLEOTIDE SEQUENCE</scope>
    <source>
        <strain evidence="2">ATCC30299</strain>
    </source>
</reference>
<dbReference type="GO" id="GO:0035091">
    <property type="term" value="F:phosphatidylinositol binding"/>
    <property type="evidence" value="ECO:0007669"/>
    <property type="project" value="InterPro"/>
</dbReference>
<evidence type="ECO:0000313" key="3">
    <source>
        <dbReference type="Proteomes" id="UP001162131"/>
    </source>
</evidence>